<feature type="chain" id="PRO_5044811087" description="Kazal-like domain-containing protein" evidence="1">
    <location>
        <begin position="23"/>
        <end position="322"/>
    </location>
</feature>
<protein>
    <recommendedName>
        <fullName evidence="2">Kazal-like domain-containing protein</fullName>
    </recommendedName>
</protein>
<feature type="domain" description="Kazal-like" evidence="2">
    <location>
        <begin position="136"/>
        <end position="184"/>
    </location>
</feature>
<keyword evidence="4" id="KW-1185">Reference proteome</keyword>
<evidence type="ECO:0000313" key="3">
    <source>
        <dbReference type="EMBL" id="KAL3781636.1"/>
    </source>
</evidence>
<reference evidence="3 4" key="1">
    <citation type="submission" date="2024-10" db="EMBL/GenBank/DDBJ databases">
        <title>Updated reference genomes for cyclostephanoid diatoms.</title>
        <authorList>
            <person name="Roberts W.R."/>
            <person name="Alverson A.J."/>
        </authorList>
    </citation>
    <scope>NUCLEOTIDE SEQUENCE [LARGE SCALE GENOMIC DNA]</scope>
    <source>
        <strain evidence="3 4">AJA010-31</strain>
    </source>
</reference>
<dbReference type="CDD" id="cd00104">
    <property type="entry name" value="KAZAL_FS"/>
    <property type="match status" value="1"/>
</dbReference>
<feature type="domain" description="Kazal-like" evidence="2">
    <location>
        <begin position="56"/>
        <end position="105"/>
    </location>
</feature>
<dbReference type="PROSITE" id="PS51465">
    <property type="entry name" value="KAZAL_2"/>
    <property type="match status" value="2"/>
</dbReference>
<dbReference type="InterPro" id="IPR002350">
    <property type="entry name" value="Kazal_dom"/>
</dbReference>
<keyword evidence="1" id="KW-0732">Signal</keyword>
<dbReference type="InterPro" id="IPR036058">
    <property type="entry name" value="Kazal_dom_sf"/>
</dbReference>
<dbReference type="AlphaFoldDB" id="A0ABD3P2C4"/>
<feature type="signal peptide" evidence="1">
    <location>
        <begin position="1"/>
        <end position="22"/>
    </location>
</feature>
<dbReference type="InterPro" id="IPR053265">
    <property type="entry name" value="Serpin"/>
</dbReference>
<dbReference type="Gene3D" id="3.30.60.30">
    <property type="match status" value="2"/>
</dbReference>
<name>A0ABD3P2C4_9STRA</name>
<comment type="caution">
    <text evidence="3">The sequence shown here is derived from an EMBL/GenBank/DDBJ whole genome shotgun (WGS) entry which is preliminary data.</text>
</comment>
<dbReference type="EMBL" id="JALLPJ020000836">
    <property type="protein sequence ID" value="KAL3781636.1"/>
    <property type="molecule type" value="Genomic_DNA"/>
</dbReference>
<dbReference type="SUPFAM" id="SSF100895">
    <property type="entry name" value="Kazal-type serine protease inhibitors"/>
    <property type="match status" value="2"/>
</dbReference>
<evidence type="ECO:0000259" key="2">
    <source>
        <dbReference type="PROSITE" id="PS51465"/>
    </source>
</evidence>
<organism evidence="3 4">
    <name type="scientific">Cyclotella atomus</name>
    <dbReference type="NCBI Taxonomy" id="382360"/>
    <lineage>
        <taxon>Eukaryota</taxon>
        <taxon>Sar</taxon>
        <taxon>Stramenopiles</taxon>
        <taxon>Ochrophyta</taxon>
        <taxon>Bacillariophyta</taxon>
        <taxon>Coscinodiscophyceae</taxon>
        <taxon>Thalassiosirophycidae</taxon>
        <taxon>Stephanodiscales</taxon>
        <taxon>Stephanodiscaceae</taxon>
        <taxon>Cyclotella</taxon>
    </lineage>
</organism>
<dbReference type="PANTHER" id="PTHR21131">
    <property type="entry name" value="SERINE-TYPE ENDOPEPTIDASE INHIBITOR"/>
    <property type="match status" value="1"/>
</dbReference>
<dbReference type="Proteomes" id="UP001530400">
    <property type="component" value="Unassembled WGS sequence"/>
</dbReference>
<dbReference type="PANTHER" id="PTHR21131:SF0">
    <property type="entry name" value="GEO10195P1-RELATED"/>
    <property type="match status" value="1"/>
</dbReference>
<accession>A0ABD3P2C4</accession>
<dbReference type="SMART" id="SM00280">
    <property type="entry name" value="KAZAL"/>
    <property type="match status" value="2"/>
</dbReference>
<dbReference type="Pfam" id="PF00050">
    <property type="entry name" value="Kazal_1"/>
    <property type="match status" value="2"/>
</dbReference>
<gene>
    <name evidence="3" type="ORF">ACHAWO_001912</name>
</gene>
<sequence length="322" mass="34380">MKFIQLFTGSLYLVLNSNSANASFLQGKSCDYLNDQQCGRDKYCQAAPGDCRLKSASIPGNCQQPPAMCTYELNPVCGCDGNTYSNECDASANRVSIMSYGSCDGSGGGNRDVQCVVGDDTCKSNEYCKAVEGSCGGDGRCTVKPTICTLNYAPVCGCDGWTYGNSCEAESIGENIGSQGECTVDPNICVPDERPRPVRSGYRYRFNLLGNDAIGTDINGNLYEYGQFNNVDTSNQCSEACINDVSSGLSSALLGFDFGCADRVCRCLYSSGTLNSQNRGDFDSYNVNFVGKGSISGTTVKKTFYAFKLVGAEAEDEIVSAF</sequence>
<proteinExistence type="predicted"/>
<evidence type="ECO:0000313" key="4">
    <source>
        <dbReference type="Proteomes" id="UP001530400"/>
    </source>
</evidence>
<evidence type="ECO:0000256" key="1">
    <source>
        <dbReference type="SAM" id="SignalP"/>
    </source>
</evidence>